<accession>A0ABN2MLM8</accession>
<evidence type="ECO:0008006" key="4">
    <source>
        <dbReference type="Google" id="ProtNLM"/>
    </source>
</evidence>
<keyword evidence="1" id="KW-0472">Membrane</keyword>
<feature type="transmembrane region" description="Helical" evidence="1">
    <location>
        <begin position="7"/>
        <end position="28"/>
    </location>
</feature>
<organism evidence="2 3">
    <name type="scientific">Luedemannella flava</name>
    <dbReference type="NCBI Taxonomy" id="349316"/>
    <lineage>
        <taxon>Bacteria</taxon>
        <taxon>Bacillati</taxon>
        <taxon>Actinomycetota</taxon>
        <taxon>Actinomycetes</taxon>
        <taxon>Micromonosporales</taxon>
        <taxon>Micromonosporaceae</taxon>
        <taxon>Luedemannella</taxon>
    </lineage>
</organism>
<dbReference type="EMBL" id="BAAALT010000271">
    <property type="protein sequence ID" value="GAA1831605.1"/>
    <property type="molecule type" value="Genomic_DNA"/>
</dbReference>
<reference evidence="2 3" key="1">
    <citation type="journal article" date="2019" name="Int. J. Syst. Evol. Microbiol.">
        <title>The Global Catalogue of Microorganisms (GCM) 10K type strain sequencing project: providing services to taxonomists for standard genome sequencing and annotation.</title>
        <authorList>
            <consortium name="The Broad Institute Genomics Platform"/>
            <consortium name="The Broad Institute Genome Sequencing Center for Infectious Disease"/>
            <person name="Wu L."/>
            <person name="Ma J."/>
        </authorList>
    </citation>
    <scope>NUCLEOTIDE SEQUENCE [LARGE SCALE GENOMIC DNA]</scope>
    <source>
        <strain evidence="2 3">JCM 13250</strain>
    </source>
</reference>
<feature type="transmembrane region" description="Helical" evidence="1">
    <location>
        <begin position="87"/>
        <end position="105"/>
    </location>
</feature>
<keyword evidence="1" id="KW-0812">Transmembrane</keyword>
<protein>
    <recommendedName>
        <fullName evidence="4">DUF2178 domain-containing protein</fullName>
    </recommendedName>
</protein>
<sequence length="143" mass="15226">MALEEKRAWVMIVITIVGYAVYVSIILGRTGATPLVDVPYAAAMLWTIGGGIVAGILASIAVTIAGGHASDRKDERDRAIDRTGERIGQSFVIIGGVAALGMAMAELPYFWIANAVYLAFILSSLLSSTAKIMAYRKGGFQSW</sequence>
<feature type="transmembrane region" description="Helical" evidence="1">
    <location>
        <begin position="40"/>
        <end position="66"/>
    </location>
</feature>
<comment type="caution">
    <text evidence="2">The sequence shown here is derived from an EMBL/GenBank/DDBJ whole genome shotgun (WGS) entry which is preliminary data.</text>
</comment>
<keyword evidence="3" id="KW-1185">Reference proteome</keyword>
<proteinExistence type="predicted"/>
<feature type="transmembrane region" description="Helical" evidence="1">
    <location>
        <begin position="111"/>
        <end position="134"/>
    </location>
</feature>
<gene>
    <name evidence="2" type="ORF">GCM10009682_57700</name>
</gene>
<dbReference type="RefSeq" id="WP_344139113.1">
    <property type="nucleotide sequence ID" value="NZ_BAAALT010000271.1"/>
</dbReference>
<dbReference type="Proteomes" id="UP001500218">
    <property type="component" value="Unassembled WGS sequence"/>
</dbReference>
<keyword evidence="1" id="KW-1133">Transmembrane helix</keyword>
<evidence type="ECO:0000313" key="3">
    <source>
        <dbReference type="Proteomes" id="UP001500218"/>
    </source>
</evidence>
<name>A0ABN2MLM8_9ACTN</name>
<evidence type="ECO:0000256" key="1">
    <source>
        <dbReference type="SAM" id="Phobius"/>
    </source>
</evidence>
<evidence type="ECO:0000313" key="2">
    <source>
        <dbReference type="EMBL" id="GAA1831605.1"/>
    </source>
</evidence>